<dbReference type="Pfam" id="PF07885">
    <property type="entry name" value="Ion_trans_2"/>
    <property type="match status" value="2"/>
</dbReference>
<comment type="caution">
    <text evidence="11">The sequence shown here is derived from an EMBL/GenBank/DDBJ whole genome shotgun (WGS) entry which is preliminary data.</text>
</comment>
<feature type="transmembrane region" description="Helical" evidence="9">
    <location>
        <begin position="157"/>
        <end position="180"/>
    </location>
</feature>
<feature type="transmembrane region" description="Helical" evidence="9">
    <location>
        <begin position="230"/>
        <end position="252"/>
    </location>
</feature>
<dbReference type="SUPFAM" id="SSF81324">
    <property type="entry name" value="Voltage-gated potassium channels"/>
    <property type="match status" value="2"/>
</dbReference>
<feature type="compositionally biased region" description="Basic and acidic residues" evidence="8">
    <location>
        <begin position="761"/>
        <end position="789"/>
    </location>
</feature>
<evidence type="ECO:0000256" key="3">
    <source>
        <dbReference type="ARBA" id="ARBA00022692"/>
    </source>
</evidence>
<feature type="transmembrane region" description="Helical" evidence="9">
    <location>
        <begin position="280"/>
        <end position="299"/>
    </location>
</feature>
<feature type="region of interest" description="Disordered" evidence="8">
    <location>
        <begin position="570"/>
        <end position="615"/>
    </location>
</feature>
<evidence type="ECO:0000256" key="4">
    <source>
        <dbReference type="ARBA" id="ARBA00022989"/>
    </source>
</evidence>
<organism evidence="11 12">
    <name type="scientific">Neofusicoccum ribis</name>
    <dbReference type="NCBI Taxonomy" id="45134"/>
    <lineage>
        <taxon>Eukaryota</taxon>
        <taxon>Fungi</taxon>
        <taxon>Dikarya</taxon>
        <taxon>Ascomycota</taxon>
        <taxon>Pezizomycotina</taxon>
        <taxon>Dothideomycetes</taxon>
        <taxon>Dothideomycetes incertae sedis</taxon>
        <taxon>Botryosphaeriales</taxon>
        <taxon>Botryosphaeriaceae</taxon>
        <taxon>Neofusicoccum</taxon>
    </lineage>
</organism>
<dbReference type="EMBL" id="JAJVDC020000059">
    <property type="protein sequence ID" value="KAL1628673.1"/>
    <property type="molecule type" value="Genomic_DNA"/>
</dbReference>
<dbReference type="InterPro" id="IPR003280">
    <property type="entry name" value="2pore_dom_K_chnl"/>
</dbReference>
<feature type="compositionally biased region" description="Polar residues" evidence="8">
    <location>
        <begin position="17"/>
        <end position="26"/>
    </location>
</feature>
<keyword evidence="6 9" id="KW-0472">Membrane</keyword>
<feature type="region of interest" description="Disordered" evidence="8">
    <location>
        <begin position="368"/>
        <end position="391"/>
    </location>
</feature>
<evidence type="ECO:0000256" key="7">
    <source>
        <dbReference type="ARBA" id="ARBA00023303"/>
    </source>
</evidence>
<feature type="compositionally biased region" description="Acidic residues" evidence="8">
    <location>
        <begin position="722"/>
        <end position="732"/>
    </location>
</feature>
<dbReference type="PANTHER" id="PTHR11003">
    <property type="entry name" value="POTASSIUM CHANNEL, SUBFAMILY K"/>
    <property type="match status" value="1"/>
</dbReference>
<feature type="transmembrane region" description="Helical" evidence="9">
    <location>
        <begin position="466"/>
        <end position="486"/>
    </location>
</feature>
<dbReference type="InterPro" id="IPR013099">
    <property type="entry name" value="K_chnl_dom"/>
</dbReference>
<protein>
    <submittedName>
        <fullName evidence="11">Potassium channel</fullName>
    </submittedName>
</protein>
<evidence type="ECO:0000313" key="11">
    <source>
        <dbReference type="EMBL" id="KAL1628673.1"/>
    </source>
</evidence>
<name>A0ABR3SST4_9PEZI</name>
<keyword evidence="7 11" id="KW-0407">Ion channel</keyword>
<gene>
    <name evidence="11" type="primary">TOK1</name>
    <name evidence="11" type="ORF">SLS56_005665</name>
</gene>
<evidence type="ECO:0000256" key="1">
    <source>
        <dbReference type="ARBA" id="ARBA00004141"/>
    </source>
</evidence>
<feature type="domain" description="Potassium channel" evidence="10">
    <location>
        <begin position="206"/>
        <end position="252"/>
    </location>
</feature>
<feature type="region of interest" description="Disordered" evidence="8">
    <location>
        <begin position="713"/>
        <end position="789"/>
    </location>
</feature>
<feature type="transmembrane region" description="Helical" evidence="9">
    <location>
        <begin position="127"/>
        <end position="145"/>
    </location>
</feature>
<dbReference type="GO" id="GO:0034220">
    <property type="term" value="P:monoatomic ion transmembrane transport"/>
    <property type="evidence" value="ECO:0007669"/>
    <property type="project" value="UniProtKB-KW"/>
</dbReference>
<reference evidence="11 12" key="1">
    <citation type="submission" date="2024-02" db="EMBL/GenBank/DDBJ databases">
        <title>De novo assembly and annotation of 12 fungi associated with fruit tree decline syndrome in Ontario, Canada.</title>
        <authorList>
            <person name="Sulman M."/>
            <person name="Ellouze W."/>
            <person name="Ilyukhin E."/>
        </authorList>
    </citation>
    <scope>NUCLEOTIDE SEQUENCE [LARGE SCALE GENOMIC DNA]</scope>
    <source>
        <strain evidence="11 12">M1-105</strain>
    </source>
</reference>
<feature type="compositionally biased region" description="Low complexity" evidence="8">
    <location>
        <begin position="584"/>
        <end position="595"/>
    </location>
</feature>
<feature type="transmembrane region" description="Helical" evidence="9">
    <location>
        <begin position="436"/>
        <end position="460"/>
    </location>
</feature>
<feature type="transmembrane region" description="Helical" evidence="9">
    <location>
        <begin position="68"/>
        <end position="89"/>
    </location>
</feature>
<feature type="transmembrane region" description="Helical" evidence="9">
    <location>
        <begin position="200"/>
        <end position="218"/>
    </location>
</feature>
<dbReference type="PANTHER" id="PTHR11003:SF342">
    <property type="entry name" value="OUTWARD-RECTIFIER POTASSIUM CHANNEL TOK1"/>
    <property type="match status" value="1"/>
</dbReference>
<keyword evidence="12" id="KW-1185">Reference proteome</keyword>
<feature type="domain" description="Potassium channel" evidence="10">
    <location>
        <begin position="448"/>
        <end position="521"/>
    </location>
</feature>
<evidence type="ECO:0000256" key="9">
    <source>
        <dbReference type="SAM" id="Phobius"/>
    </source>
</evidence>
<sequence length="789" mass="88176">MASTNTSDLPEKPDSAGSASTQTQPPQHIAVQEPTFPVSKRAKEEERGGWKGLGRFWERRREDGSKKLLAATLGPLANVLSIAALVTYWRMDLVADGHAVPELEGVPFKDPRWWVYHQEFTELPRSMFYYSYSLTAVLACMEVYTPPDRPGQTYTQGYWYGVMAAVLYCVCSMILMINMVGYWRGHYPQTFTLTESQRTLILQTMMFFVWLAGGGGVFSRIETDHGQDDWTFANALYFCDVTILTVGFGTFINQIYHEVYSTYHSKGDLVPSNDISRGLVFPYSVGGIIMLGLVVSSIYKFSTDLGQEKVVRKHINKIRSRTLNRTVSSSFELRQRVSEKRLKHSPNTRPPRISAPFNAVDLSAATRIREPRAGGTGNADQRKRKKKTMSMPKHLNPAAAVRRHGKKPRLLLLREGRDRFEAMRAIQHSTTRFKRWYGLTLSVIAFGILWCVGAVVFWQAERKAQGLTYFQALYFCYVSLLTVGYGDLAPKSNAGRSFFVVWSLIAVPTMTILISDMGDTVISGFKNATSKLADVTVLPKAGIWHDFVQSHPGLHDMLEREAARRRIKRGIPLGPPSIDDNDNDNSNLSLTPSPSQLETAGLARSPSPAETDEPDARLAQRLARAIREVASDLKADVDRVRPKRYSYEQWVEFTRLIRFTAEGREEQEMEEEMEGLVEWDWIGENSPMMAGMSEAEFALDRLCESLGRYLSRHGEDRAGGDGEGEDEDENEEVYGGAEGEVQGEDADEKVDGGAQGEDEGEGKGEAEGEGAGEDHGSHASGDMSKRDDG</sequence>
<feature type="transmembrane region" description="Helical" evidence="9">
    <location>
        <begin position="498"/>
        <end position="515"/>
    </location>
</feature>
<evidence type="ECO:0000256" key="6">
    <source>
        <dbReference type="ARBA" id="ARBA00023136"/>
    </source>
</evidence>
<feature type="region of interest" description="Disordered" evidence="8">
    <location>
        <begin position="1"/>
        <end position="45"/>
    </location>
</feature>
<keyword evidence="5" id="KW-0406">Ion transport</keyword>
<evidence type="ECO:0000259" key="10">
    <source>
        <dbReference type="Pfam" id="PF07885"/>
    </source>
</evidence>
<dbReference type="Gene3D" id="1.10.287.70">
    <property type="match status" value="2"/>
</dbReference>
<keyword evidence="2" id="KW-0813">Transport</keyword>
<evidence type="ECO:0000256" key="5">
    <source>
        <dbReference type="ARBA" id="ARBA00023065"/>
    </source>
</evidence>
<proteinExistence type="predicted"/>
<keyword evidence="3 9" id="KW-0812">Transmembrane</keyword>
<keyword evidence="4 9" id="KW-1133">Transmembrane helix</keyword>
<evidence type="ECO:0000256" key="2">
    <source>
        <dbReference type="ARBA" id="ARBA00022448"/>
    </source>
</evidence>
<accession>A0ABR3SST4</accession>
<dbReference type="Proteomes" id="UP001521116">
    <property type="component" value="Unassembled WGS sequence"/>
</dbReference>
<comment type="subcellular location">
    <subcellularLocation>
        <location evidence="1">Membrane</location>
        <topology evidence="1">Multi-pass membrane protein</topology>
    </subcellularLocation>
</comment>
<evidence type="ECO:0000313" key="12">
    <source>
        <dbReference type="Proteomes" id="UP001521116"/>
    </source>
</evidence>
<evidence type="ECO:0000256" key="8">
    <source>
        <dbReference type="SAM" id="MobiDB-lite"/>
    </source>
</evidence>